<dbReference type="Proteomes" id="UP000473278">
    <property type="component" value="Unassembled WGS sequence"/>
</dbReference>
<dbReference type="AlphaFoldDB" id="A0A6M1SN33"/>
<evidence type="ECO:0000313" key="11">
    <source>
        <dbReference type="EMBL" id="NGP76771.1"/>
    </source>
</evidence>
<dbReference type="InterPro" id="IPR012259">
    <property type="entry name" value="DHFR"/>
</dbReference>
<evidence type="ECO:0000256" key="3">
    <source>
        <dbReference type="ARBA" id="ARBA00012856"/>
    </source>
</evidence>
<evidence type="ECO:0000256" key="4">
    <source>
        <dbReference type="ARBA" id="ARBA00022563"/>
    </source>
</evidence>
<accession>A0A6M1SN33</accession>
<evidence type="ECO:0000256" key="9">
    <source>
        <dbReference type="RuleBase" id="RU004474"/>
    </source>
</evidence>
<evidence type="ECO:0000313" key="12">
    <source>
        <dbReference type="Proteomes" id="UP000473278"/>
    </source>
</evidence>
<dbReference type="PROSITE" id="PS51330">
    <property type="entry name" value="DHFR_2"/>
    <property type="match status" value="1"/>
</dbReference>
<dbReference type="UniPathway" id="UPA00077">
    <property type="reaction ID" value="UER00158"/>
</dbReference>
<evidence type="ECO:0000256" key="1">
    <source>
        <dbReference type="ARBA" id="ARBA00004903"/>
    </source>
</evidence>
<evidence type="ECO:0000256" key="7">
    <source>
        <dbReference type="ARBA" id="ARBA00025067"/>
    </source>
</evidence>
<dbReference type="GO" id="GO:0046655">
    <property type="term" value="P:folic acid metabolic process"/>
    <property type="evidence" value="ECO:0007669"/>
    <property type="project" value="TreeGrafter"/>
</dbReference>
<dbReference type="RefSeq" id="WP_165141507.1">
    <property type="nucleotide sequence ID" value="NZ_JAALLT010000003.1"/>
</dbReference>
<comment type="pathway">
    <text evidence="1 8">Cofactor biosynthesis; tetrahydrofolate biosynthesis; 5,6,7,8-tetrahydrofolate from 7,8-dihydrofolate: step 1/1.</text>
</comment>
<evidence type="ECO:0000256" key="5">
    <source>
        <dbReference type="ARBA" id="ARBA00022857"/>
    </source>
</evidence>
<dbReference type="SUPFAM" id="SSF53597">
    <property type="entry name" value="Dihydrofolate reductase-like"/>
    <property type="match status" value="1"/>
</dbReference>
<name>A0A6M1SN33_9BACT</name>
<proteinExistence type="inferred from homology"/>
<dbReference type="GO" id="GO:0004146">
    <property type="term" value="F:dihydrofolate reductase activity"/>
    <property type="evidence" value="ECO:0007669"/>
    <property type="project" value="UniProtKB-EC"/>
</dbReference>
<dbReference type="InterPro" id="IPR017925">
    <property type="entry name" value="DHFR_CS"/>
</dbReference>
<evidence type="ECO:0000259" key="10">
    <source>
        <dbReference type="PROSITE" id="PS51330"/>
    </source>
</evidence>
<dbReference type="PIRSF" id="PIRSF000194">
    <property type="entry name" value="DHFR"/>
    <property type="match status" value="1"/>
</dbReference>
<dbReference type="PANTHER" id="PTHR48069:SF3">
    <property type="entry name" value="DIHYDROFOLATE REDUCTASE"/>
    <property type="match status" value="1"/>
</dbReference>
<keyword evidence="12" id="KW-1185">Reference proteome</keyword>
<gene>
    <name evidence="11" type="ORF">G3570_09010</name>
</gene>
<dbReference type="CDD" id="cd00209">
    <property type="entry name" value="DHFR"/>
    <property type="match status" value="1"/>
</dbReference>
<evidence type="ECO:0000256" key="8">
    <source>
        <dbReference type="PIRNR" id="PIRNR000194"/>
    </source>
</evidence>
<keyword evidence="5 8" id="KW-0521">NADP</keyword>
<reference evidence="11 12" key="1">
    <citation type="submission" date="2020-02" db="EMBL/GenBank/DDBJ databases">
        <title>Balneolaceae bacterium YR4-1, complete genome.</title>
        <authorList>
            <person name="Li Y."/>
            <person name="Wu S."/>
        </authorList>
    </citation>
    <scope>NUCLEOTIDE SEQUENCE [LARGE SCALE GENOMIC DNA]</scope>
    <source>
        <strain evidence="11 12">YR4-1</strain>
    </source>
</reference>
<protein>
    <recommendedName>
        <fullName evidence="3 8">Dihydrofolate reductase</fullName>
        <ecNumber evidence="3 8">1.5.1.3</ecNumber>
    </recommendedName>
</protein>
<dbReference type="EMBL" id="JAALLT010000003">
    <property type="protein sequence ID" value="NGP76771.1"/>
    <property type="molecule type" value="Genomic_DNA"/>
</dbReference>
<keyword evidence="4 8" id="KW-0554">One-carbon metabolism</keyword>
<evidence type="ECO:0000256" key="2">
    <source>
        <dbReference type="ARBA" id="ARBA00009539"/>
    </source>
</evidence>
<feature type="domain" description="DHFR" evidence="10">
    <location>
        <begin position="2"/>
        <end position="158"/>
    </location>
</feature>
<dbReference type="GO" id="GO:0046654">
    <property type="term" value="P:tetrahydrofolate biosynthetic process"/>
    <property type="evidence" value="ECO:0007669"/>
    <property type="project" value="UniProtKB-UniPathway"/>
</dbReference>
<dbReference type="GO" id="GO:0006730">
    <property type="term" value="P:one-carbon metabolic process"/>
    <property type="evidence" value="ECO:0007669"/>
    <property type="project" value="UniProtKB-KW"/>
</dbReference>
<dbReference type="GO" id="GO:0005829">
    <property type="term" value="C:cytosol"/>
    <property type="evidence" value="ECO:0007669"/>
    <property type="project" value="TreeGrafter"/>
</dbReference>
<dbReference type="Pfam" id="PF00186">
    <property type="entry name" value="DHFR_1"/>
    <property type="match status" value="1"/>
</dbReference>
<dbReference type="GO" id="GO:0050661">
    <property type="term" value="F:NADP binding"/>
    <property type="evidence" value="ECO:0007669"/>
    <property type="project" value="InterPro"/>
</dbReference>
<dbReference type="Gene3D" id="3.40.430.10">
    <property type="entry name" value="Dihydrofolate Reductase, subunit A"/>
    <property type="match status" value="1"/>
</dbReference>
<sequence length="158" mass="18337">MTLALIVAHDPNLVIGKDGTLPWHYSDDLKYFKKTTMGHPLLMGRGVFEEINEKPLPGRENVVLSRSRNYDHVPTFSSLEEALTYLKRADIVFVIGGGEVYRQTISDADKLFVTEIHEKYEGDTYFPEYRDDIGSVWKEIKREDHPELSFVVYERIRN</sequence>
<dbReference type="EC" id="1.5.1.3" evidence="3 8"/>
<keyword evidence="6 8" id="KW-0560">Oxidoreductase</keyword>
<organism evidence="11 12">
    <name type="scientific">Halalkalibaculum roseum</name>
    <dbReference type="NCBI Taxonomy" id="2709311"/>
    <lineage>
        <taxon>Bacteria</taxon>
        <taxon>Pseudomonadati</taxon>
        <taxon>Balneolota</taxon>
        <taxon>Balneolia</taxon>
        <taxon>Balneolales</taxon>
        <taxon>Balneolaceae</taxon>
        <taxon>Halalkalibaculum</taxon>
    </lineage>
</organism>
<dbReference type="InterPro" id="IPR001796">
    <property type="entry name" value="DHFR_dom"/>
</dbReference>
<comment type="similarity">
    <text evidence="2 8 9">Belongs to the dihydrofolate reductase family.</text>
</comment>
<dbReference type="InterPro" id="IPR024072">
    <property type="entry name" value="DHFR-like_dom_sf"/>
</dbReference>
<comment type="caution">
    <text evidence="11">The sequence shown here is derived from an EMBL/GenBank/DDBJ whole genome shotgun (WGS) entry which is preliminary data.</text>
</comment>
<comment type="function">
    <text evidence="7 8">Key enzyme in folate metabolism. Catalyzes an essential reaction for de novo glycine and purine synthesis, and for DNA precursor synthesis.</text>
</comment>
<dbReference type="PANTHER" id="PTHR48069">
    <property type="entry name" value="DIHYDROFOLATE REDUCTASE"/>
    <property type="match status" value="1"/>
</dbReference>
<evidence type="ECO:0000256" key="6">
    <source>
        <dbReference type="ARBA" id="ARBA00023002"/>
    </source>
</evidence>
<dbReference type="GO" id="GO:0046452">
    <property type="term" value="P:dihydrofolate metabolic process"/>
    <property type="evidence" value="ECO:0007669"/>
    <property type="project" value="TreeGrafter"/>
</dbReference>
<dbReference type="PROSITE" id="PS00075">
    <property type="entry name" value="DHFR_1"/>
    <property type="match status" value="1"/>
</dbReference>
<dbReference type="PRINTS" id="PR00070">
    <property type="entry name" value="DHFR"/>
</dbReference>
<comment type="catalytic activity">
    <reaction evidence="8">
        <text>(6S)-5,6,7,8-tetrahydrofolate + NADP(+) = 7,8-dihydrofolate + NADPH + H(+)</text>
        <dbReference type="Rhea" id="RHEA:15009"/>
        <dbReference type="ChEBI" id="CHEBI:15378"/>
        <dbReference type="ChEBI" id="CHEBI:57451"/>
        <dbReference type="ChEBI" id="CHEBI:57453"/>
        <dbReference type="ChEBI" id="CHEBI:57783"/>
        <dbReference type="ChEBI" id="CHEBI:58349"/>
        <dbReference type="EC" id="1.5.1.3"/>
    </reaction>
</comment>